<dbReference type="Gene3D" id="3.40.50.2000">
    <property type="entry name" value="Glycogen Phosphorylase B"/>
    <property type="match status" value="2"/>
</dbReference>
<keyword evidence="6" id="KW-1185">Reference proteome</keyword>
<protein>
    <submittedName>
        <fullName evidence="5">Glycosyl transferase, group 1 family protein</fullName>
    </submittedName>
</protein>
<dbReference type="SUPFAM" id="SSF53756">
    <property type="entry name" value="UDP-Glycosyltransferase/glycogen phosphorylase"/>
    <property type="match status" value="1"/>
</dbReference>
<dbReference type="AlphaFoldDB" id="W8X5L2"/>
<evidence type="ECO:0000256" key="1">
    <source>
        <dbReference type="ARBA" id="ARBA00022676"/>
    </source>
</evidence>
<dbReference type="InterPro" id="IPR028098">
    <property type="entry name" value="Glyco_trans_4-like_N"/>
</dbReference>
<dbReference type="GO" id="GO:0016757">
    <property type="term" value="F:glycosyltransferase activity"/>
    <property type="evidence" value="ECO:0007669"/>
    <property type="project" value="UniProtKB-KW"/>
</dbReference>
<dbReference type="KEGG" id="cdn:BN940_16416"/>
<evidence type="ECO:0000256" key="3">
    <source>
        <dbReference type="SAM" id="MobiDB-lite"/>
    </source>
</evidence>
<evidence type="ECO:0000256" key="2">
    <source>
        <dbReference type="ARBA" id="ARBA00022679"/>
    </source>
</evidence>
<dbReference type="Proteomes" id="UP000019805">
    <property type="component" value="Chromosome"/>
</dbReference>
<reference evidence="5 6" key="1">
    <citation type="journal article" date="2014" name="BMC Microbiol.">
        <title>The oxygen-independent metabolism of cyclic monoterpenes in Castellaniella defragrans 65Phen.</title>
        <authorList>
            <person name="Petasch J."/>
            <person name="Disch E.M."/>
            <person name="Markert S."/>
            <person name="Becher D."/>
            <person name="Schweder T."/>
            <person name="Huttel B."/>
            <person name="Reinhardt R."/>
            <person name="Harder J."/>
        </authorList>
    </citation>
    <scope>NUCLEOTIDE SEQUENCE [LARGE SCALE GENOMIC DNA]</scope>
    <source>
        <strain evidence="5">65Phen</strain>
    </source>
</reference>
<evidence type="ECO:0000259" key="4">
    <source>
        <dbReference type="Pfam" id="PF13439"/>
    </source>
</evidence>
<evidence type="ECO:0000313" key="5">
    <source>
        <dbReference type="EMBL" id="CDM25722.1"/>
    </source>
</evidence>
<feature type="region of interest" description="Disordered" evidence="3">
    <location>
        <begin position="1"/>
        <end position="21"/>
    </location>
</feature>
<sequence length="406" mass="44040">MSRPDAHECVSRSGADARAAGPGRPRRILFLVSSMHGGGAERVAATLANAWARRGDEVTLVCCYSGRGRCDQVLDPAVRLLWLADRVRGPAWLRPVAKLAALRRLARECRPDRVLSFLTNVNVTALLALRGLGLPIVVGERTDPAHSVNLEPVLRRLRRWTYPWARRVAVQTRRGAVHLLRVAPGVRRLAVIPNPLPDGLPACRVREPAGPRYTLAALGRFNPVKQFDRLIECFAALAPQCPDWDLCIWGDGAQRDACLRRVRELGLESRIRLPGFSRTPWEDLAAAHAFVLNSRVEGFPNALLEAMALGLPCVATDCPSGPSELTLGGRLAELVPLDDEAALGAALLRVMRAAPAEREARGRAAAGSVRSRYGLDAVLRAWDDAWTEADGTIGAADGDDAPRPAP</sequence>
<feature type="compositionally biased region" description="Low complexity" evidence="3">
    <location>
        <begin position="11"/>
        <end position="21"/>
    </location>
</feature>
<feature type="domain" description="Glycosyltransferase subfamily 4-like N-terminal" evidence="4">
    <location>
        <begin position="38"/>
        <end position="195"/>
    </location>
</feature>
<keyword evidence="1" id="KW-0328">Glycosyltransferase</keyword>
<accession>W8X5L2</accession>
<proteinExistence type="predicted"/>
<dbReference type="PANTHER" id="PTHR12526:SF510">
    <property type="entry name" value="D-INOSITOL 3-PHOSPHATE GLYCOSYLTRANSFERASE"/>
    <property type="match status" value="1"/>
</dbReference>
<dbReference type="eggNOG" id="COG0438">
    <property type="taxonomic scope" value="Bacteria"/>
</dbReference>
<dbReference type="CDD" id="cd03820">
    <property type="entry name" value="GT4_AmsD-like"/>
    <property type="match status" value="1"/>
</dbReference>
<dbReference type="PATRIC" id="fig|1437824.5.peg.3244"/>
<name>W8X5L2_CASD6</name>
<keyword evidence="2 5" id="KW-0808">Transferase</keyword>
<gene>
    <name evidence="5" type="ORF">BN940_16416</name>
</gene>
<dbReference type="PANTHER" id="PTHR12526">
    <property type="entry name" value="GLYCOSYLTRANSFERASE"/>
    <property type="match status" value="1"/>
</dbReference>
<feature type="compositionally biased region" description="Basic and acidic residues" evidence="3">
    <location>
        <begin position="1"/>
        <end position="10"/>
    </location>
</feature>
<dbReference type="STRING" id="1437824.BN940_16416"/>
<evidence type="ECO:0000313" key="6">
    <source>
        <dbReference type="Proteomes" id="UP000019805"/>
    </source>
</evidence>
<dbReference type="Pfam" id="PF13692">
    <property type="entry name" value="Glyco_trans_1_4"/>
    <property type="match status" value="1"/>
</dbReference>
<dbReference type="EMBL" id="HG916765">
    <property type="protein sequence ID" value="CDM25722.1"/>
    <property type="molecule type" value="Genomic_DNA"/>
</dbReference>
<dbReference type="Pfam" id="PF13439">
    <property type="entry name" value="Glyco_transf_4"/>
    <property type="match status" value="1"/>
</dbReference>
<dbReference type="HOGENOM" id="CLU_009583_0_0_4"/>
<organism evidence="5 6">
    <name type="scientific">Castellaniella defragrans (strain DSM 12143 / CCUG 39792 / 65Phen)</name>
    <name type="common">Alcaligenes defragrans</name>
    <dbReference type="NCBI Taxonomy" id="1437824"/>
    <lineage>
        <taxon>Bacteria</taxon>
        <taxon>Pseudomonadati</taxon>
        <taxon>Pseudomonadota</taxon>
        <taxon>Betaproteobacteria</taxon>
        <taxon>Burkholderiales</taxon>
        <taxon>Alcaligenaceae</taxon>
        <taxon>Castellaniella</taxon>
    </lineage>
</organism>